<dbReference type="EMBL" id="LYPA01000022">
    <property type="protein sequence ID" value="OBR69057.1"/>
    <property type="molecule type" value="Genomic_DNA"/>
</dbReference>
<dbReference type="Proteomes" id="UP000092024">
    <property type="component" value="Unassembled WGS sequence"/>
</dbReference>
<evidence type="ECO:0000313" key="4">
    <source>
        <dbReference type="Proteomes" id="UP000092024"/>
    </source>
</evidence>
<dbReference type="SUPFAM" id="SSF53850">
    <property type="entry name" value="Periplasmic binding protein-like II"/>
    <property type="match status" value="1"/>
</dbReference>
<proteinExistence type="predicted"/>
<dbReference type="InterPro" id="IPR010093">
    <property type="entry name" value="SinI_DNA-bd"/>
</dbReference>
<dbReference type="Pfam" id="PF12728">
    <property type="entry name" value="HTH_17"/>
    <property type="match status" value="1"/>
</dbReference>
<evidence type="ECO:0000259" key="2">
    <source>
        <dbReference type="Pfam" id="PF12728"/>
    </source>
</evidence>
<dbReference type="GO" id="GO:0003677">
    <property type="term" value="F:DNA binding"/>
    <property type="evidence" value="ECO:0007669"/>
    <property type="project" value="InterPro"/>
</dbReference>
<dbReference type="STRING" id="1844972.A7K91_11140"/>
<sequence length="324" mass="35922">MSHEESYTASEIAGLLKISKLKVYELINKGELPSYRVGKQMRVDASDLEAYKQQGKTGRTQAIASRESNRILEDQPLTGEREGGRVNASQRSFVLSGQDTSLDILTRHLEQRISSLRPLRSQSSSMDGLISLYKGESDAASVHLLDGDTGEYNLPYVRKLLTGFRYVVVNVMTRSSGFYVARNNPKGIKTWHDLTRPGLRLANRERGSGARVLLDEITRTLGIAAHQIEGYDNIFTNHLSVAAQVSLGEADVGIGTEKASSGIEGIRYIPLVQERYDLVMVKRPDNLRRIQAILDILASEAFKKELQALSGYDFSSTGTVWLEG</sequence>
<protein>
    <recommendedName>
        <fullName evidence="5">Excisionase</fullName>
    </recommendedName>
</protein>
<evidence type="ECO:0000313" key="3">
    <source>
        <dbReference type="EMBL" id="OBR69057.1"/>
    </source>
</evidence>
<dbReference type="Gene3D" id="3.40.190.10">
    <property type="entry name" value="Periplasmic binding protein-like II"/>
    <property type="match status" value="1"/>
</dbReference>
<name>A0A1A5YTV9_9BACL</name>
<dbReference type="AlphaFoldDB" id="A0A1A5YTV9"/>
<dbReference type="NCBIfam" id="TIGR01764">
    <property type="entry name" value="excise"/>
    <property type="match status" value="1"/>
</dbReference>
<keyword evidence="4" id="KW-1185">Reference proteome</keyword>
<evidence type="ECO:0000259" key="1">
    <source>
        <dbReference type="Pfam" id="PF12727"/>
    </source>
</evidence>
<comment type="caution">
    <text evidence="3">The sequence shown here is derived from an EMBL/GenBank/DDBJ whole genome shotgun (WGS) entry which is preliminary data.</text>
</comment>
<dbReference type="OrthoDB" id="9805928at2"/>
<dbReference type="Pfam" id="PF12727">
    <property type="entry name" value="PBP_like"/>
    <property type="match status" value="1"/>
</dbReference>
<feature type="domain" description="PBP" evidence="1">
    <location>
        <begin position="107"/>
        <end position="297"/>
    </location>
</feature>
<reference evidence="3 4" key="1">
    <citation type="submission" date="2016-05" db="EMBL/GenBank/DDBJ databases">
        <title>Paenibacillus oryzae. sp. nov., isolated from the rice root.</title>
        <authorList>
            <person name="Zhang J."/>
            <person name="Zhang X."/>
        </authorList>
    </citation>
    <scope>NUCLEOTIDE SEQUENCE [LARGE SCALE GENOMIC DNA]</scope>
    <source>
        <strain evidence="3 4">1DrF-4</strain>
    </source>
</reference>
<dbReference type="PANTHER" id="PTHR38431">
    <property type="entry name" value="BLL2305 PROTEIN"/>
    <property type="match status" value="1"/>
</dbReference>
<dbReference type="InterPro" id="IPR041657">
    <property type="entry name" value="HTH_17"/>
</dbReference>
<dbReference type="PANTHER" id="PTHR38431:SF1">
    <property type="entry name" value="BLL2305 PROTEIN"/>
    <property type="match status" value="1"/>
</dbReference>
<dbReference type="InterPro" id="IPR024370">
    <property type="entry name" value="PBP_domain"/>
</dbReference>
<organism evidence="3 4">
    <name type="scientific">Paenibacillus oryzae</name>
    <dbReference type="NCBI Taxonomy" id="1844972"/>
    <lineage>
        <taxon>Bacteria</taxon>
        <taxon>Bacillati</taxon>
        <taxon>Bacillota</taxon>
        <taxon>Bacilli</taxon>
        <taxon>Bacillales</taxon>
        <taxon>Paenibacillaceae</taxon>
        <taxon>Paenibacillus</taxon>
    </lineage>
</organism>
<gene>
    <name evidence="3" type="ORF">A7K91_11140</name>
</gene>
<accession>A0A1A5YTV9</accession>
<feature type="domain" description="Helix-turn-helix" evidence="2">
    <location>
        <begin position="7"/>
        <end position="55"/>
    </location>
</feature>
<dbReference type="RefSeq" id="WP_068678738.1">
    <property type="nucleotide sequence ID" value="NZ_LYPA01000022.1"/>
</dbReference>
<evidence type="ECO:0008006" key="5">
    <source>
        <dbReference type="Google" id="ProtNLM"/>
    </source>
</evidence>